<dbReference type="Proteomes" id="UP000001425">
    <property type="component" value="Chromosome"/>
</dbReference>
<dbReference type="STRING" id="1148.gene:10498404"/>
<reference evidence="1 2" key="1">
    <citation type="journal article" date="1995" name="DNA Res.">
        <title>Sequence analysis of the genome of the unicellular cyanobacterium Synechocystis sp. strain PCC6803. I. Sequence features in the 1 Mb region from map positions 64% to 92% of the genome.</title>
        <authorList>
            <person name="Kaneko T."/>
            <person name="Tanaka A."/>
            <person name="Sato S."/>
            <person name="Kotani H."/>
            <person name="Sazuka T."/>
            <person name="Miyajima N."/>
            <person name="Sugiura M."/>
            <person name="Tabata S."/>
        </authorList>
    </citation>
    <scope>NUCLEOTIDE SEQUENCE [LARGE SCALE GENOMIC DNA]</scope>
    <source>
        <strain evidence="2">ATCC 27184 / PCC 6803 / Kazusa</strain>
    </source>
</reference>
<dbReference type="EMBL" id="BA000022">
    <property type="protein sequence ID" value="BAA17539.1"/>
    <property type="molecule type" value="Genomic_DNA"/>
</dbReference>
<dbReference type="EnsemblBacteria" id="BAA17539">
    <property type="protein sequence ID" value="BAA17539"/>
    <property type="gene ID" value="BAA17539"/>
</dbReference>
<organism evidence="1 2">
    <name type="scientific">Synechocystis sp. (strain ATCC 27184 / PCC 6803 / Kazusa)</name>
    <dbReference type="NCBI Taxonomy" id="1111708"/>
    <lineage>
        <taxon>Bacteria</taxon>
        <taxon>Bacillati</taxon>
        <taxon>Cyanobacteriota</taxon>
        <taxon>Cyanophyceae</taxon>
        <taxon>Synechococcales</taxon>
        <taxon>Merismopediaceae</taxon>
        <taxon>Synechocystis</taxon>
    </lineage>
</organism>
<name>P73499_SYNY3</name>
<dbReference type="eggNOG" id="COG1598">
    <property type="taxonomic scope" value="Bacteria"/>
</dbReference>
<reference evidence="1 2" key="2">
    <citation type="journal article" date="1996" name="DNA Res.">
        <title>Sequence analysis of the genome of the unicellular cyanobacterium Synechocystis sp. strain PCC6803. II. Sequence determination of the entire genome and assignment of potential protein-coding regions.</title>
        <authorList>
            <person name="Kaneko T."/>
            <person name="Sato S."/>
            <person name="Kotani H."/>
            <person name="Tanaka A."/>
            <person name="Asamizu E."/>
            <person name="Nakamura Y."/>
            <person name="Miyajima N."/>
            <person name="Hirosawa M."/>
            <person name="Sugiura M."/>
            <person name="Sasamoto S."/>
            <person name="Kimura T."/>
            <person name="Hosouchi T."/>
            <person name="Matsuno A."/>
            <person name="Muraki A."/>
            <person name="Nakazaki N."/>
            <person name="Naruo K."/>
            <person name="Okumura S."/>
            <person name="Shimpo S."/>
            <person name="Takeuchi C."/>
            <person name="Wada T."/>
            <person name="Watanabe A."/>
            <person name="Yamada M."/>
            <person name="Yasuda M."/>
            <person name="Tabata S."/>
        </authorList>
    </citation>
    <scope>NUCLEOTIDE SEQUENCE [LARGE SCALE GENOMIC DNA]</scope>
    <source>
        <strain evidence="2">ATCC 27184 / PCC 6803 / Kazusa</strain>
    </source>
</reference>
<accession>P73499</accession>
<dbReference type="PaxDb" id="1148-1652619"/>
<evidence type="ECO:0000313" key="1">
    <source>
        <dbReference type="EMBL" id="BAA17539.1"/>
    </source>
</evidence>
<evidence type="ECO:0000313" key="2">
    <source>
        <dbReference type="Proteomes" id="UP000001425"/>
    </source>
</evidence>
<dbReference type="Gene3D" id="3.30.160.250">
    <property type="match status" value="1"/>
</dbReference>
<dbReference type="InterPro" id="IPR035069">
    <property type="entry name" value="TTHA1013/TTHA0281-like"/>
</dbReference>
<sequence>MIMTVSNIFDGYTINLFQDEDGDWLACLAEMPNVSAFADSPQAALAELEIAWQGVKESYHKHGEPIPIIERVYAKP</sequence>
<protein>
    <submittedName>
        <fullName evidence="1">Ssr2067 protein</fullName>
    </submittedName>
</protein>
<dbReference type="KEGG" id="syn:ssr2067"/>
<dbReference type="AlphaFoldDB" id="P73499"/>
<gene>
    <name evidence="1" type="ordered locus">ssr2067</name>
</gene>
<proteinExistence type="predicted"/>
<dbReference type="InParanoid" id="P73499"/>
<dbReference type="PIR" id="S77205">
    <property type="entry name" value="S77205"/>
</dbReference>
<keyword evidence="2" id="KW-1185">Reference proteome</keyword>
<dbReference type="SUPFAM" id="SSF143100">
    <property type="entry name" value="TTHA1013/TTHA0281-like"/>
    <property type="match status" value="1"/>
</dbReference>